<comment type="caution">
    <text evidence="11">The sequence shown here is derived from an EMBL/GenBank/DDBJ whole genome shotgun (WGS) entry which is preliminary data.</text>
</comment>
<dbReference type="Gene3D" id="3.40.640.10">
    <property type="entry name" value="Type I PLP-dependent aspartate aminotransferase-like (Major domain)"/>
    <property type="match status" value="1"/>
</dbReference>
<dbReference type="CDD" id="cd00609">
    <property type="entry name" value="AAT_like"/>
    <property type="match status" value="1"/>
</dbReference>
<feature type="domain" description="Aminotransferase class I/classII large" evidence="10">
    <location>
        <begin position="202"/>
        <end position="543"/>
    </location>
</feature>
<evidence type="ECO:0000259" key="10">
    <source>
        <dbReference type="Pfam" id="PF00155"/>
    </source>
</evidence>
<dbReference type="EC" id="2.6.1.57" evidence="9"/>
<dbReference type="GO" id="GO:0009074">
    <property type="term" value="P:aromatic amino acid family catabolic process"/>
    <property type="evidence" value="ECO:0007669"/>
    <property type="project" value="TreeGrafter"/>
</dbReference>
<gene>
    <name evidence="11" type="ORF">GJ744_002437</name>
</gene>
<keyword evidence="12" id="KW-1185">Reference proteome</keyword>
<evidence type="ECO:0000256" key="1">
    <source>
        <dbReference type="ARBA" id="ARBA00001933"/>
    </source>
</evidence>
<dbReference type="GO" id="GO:0019878">
    <property type="term" value="P:lysine biosynthetic process via aminoadipic acid"/>
    <property type="evidence" value="ECO:0007669"/>
    <property type="project" value="TreeGrafter"/>
</dbReference>
<organism evidence="11 12">
    <name type="scientific">Endocarpon pusillum</name>
    <dbReference type="NCBI Taxonomy" id="364733"/>
    <lineage>
        <taxon>Eukaryota</taxon>
        <taxon>Fungi</taxon>
        <taxon>Dikarya</taxon>
        <taxon>Ascomycota</taxon>
        <taxon>Pezizomycotina</taxon>
        <taxon>Eurotiomycetes</taxon>
        <taxon>Chaetothyriomycetidae</taxon>
        <taxon>Verrucariales</taxon>
        <taxon>Verrucariaceae</taxon>
        <taxon>Endocarpon</taxon>
    </lineage>
</organism>
<dbReference type="GO" id="GO:0005737">
    <property type="term" value="C:cytoplasm"/>
    <property type="evidence" value="ECO:0007669"/>
    <property type="project" value="UniProtKB-SubCell"/>
</dbReference>
<protein>
    <recommendedName>
        <fullName evidence="9">aromatic-amino-acid transaminase</fullName>
        <ecNumber evidence="9">2.6.1.57</ecNumber>
    </recommendedName>
</protein>
<comment type="similarity">
    <text evidence="3">Belongs to the class-I pyridoxal-phosphate-dependent aminotransferase family.</text>
</comment>
<comment type="cofactor">
    <cofactor evidence="1">
        <name>pyridoxal 5'-phosphate</name>
        <dbReference type="ChEBI" id="CHEBI:597326"/>
    </cofactor>
</comment>
<dbReference type="AlphaFoldDB" id="A0A8H7AFS2"/>
<evidence type="ECO:0000256" key="2">
    <source>
        <dbReference type="ARBA" id="ARBA00004496"/>
    </source>
</evidence>
<comment type="subcellular location">
    <subcellularLocation>
        <location evidence="2">Cytoplasm</location>
    </subcellularLocation>
</comment>
<dbReference type="GO" id="GO:0006571">
    <property type="term" value="P:tyrosine biosynthetic process"/>
    <property type="evidence" value="ECO:0007669"/>
    <property type="project" value="TreeGrafter"/>
</dbReference>
<keyword evidence="7" id="KW-0663">Pyridoxal phosphate</keyword>
<dbReference type="SUPFAM" id="SSF53383">
    <property type="entry name" value="PLP-dependent transferases"/>
    <property type="match status" value="1"/>
</dbReference>
<keyword evidence="4" id="KW-0963">Cytoplasm</keyword>
<evidence type="ECO:0000256" key="4">
    <source>
        <dbReference type="ARBA" id="ARBA00022490"/>
    </source>
</evidence>
<evidence type="ECO:0000256" key="9">
    <source>
        <dbReference type="ARBA" id="ARBA00067014"/>
    </source>
</evidence>
<reference evidence="11" key="1">
    <citation type="submission" date="2020-02" db="EMBL/GenBank/DDBJ databases">
        <authorList>
            <person name="Palmer J.M."/>
        </authorList>
    </citation>
    <scope>NUCLEOTIDE SEQUENCE</scope>
    <source>
        <strain evidence="11">EPUS1.4</strain>
        <tissue evidence="11">Thallus</tissue>
    </source>
</reference>
<evidence type="ECO:0000313" key="12">
    <source>
        <dbReference type="Proteomes" id="UP000606974"/>
    </source>
</evidence>
<dbReference type="GO" id="GO:0030170">
    <property type="term" value="F:pyridoxal phosphate binding"/>
    <property type="evidence" value="ECO:0007669"/>
    <property type="project" value="InterPro"/>
</dbReference>
<evidence type="ECO:0000256" key="6">
    <source>
        <dbReference type="ARBA" id="ARBA00022679"/>
    </source>
</evidence>
<keyword evidence="5" id="KW-0032">Aminotransferase</keyword>
<dbReference type="Pfam" id="PF00155">
    <property type="entry name" value="Aminotran_1_2"/>
    <property type="match status" value="1"/>
</dbReference>
<evidence type="ECO:0000256" key="3">
    <source>
        <dbReference type="ARBA" id="ARBA00007441"/>
    </source>
</evidence>
<dbReference type="InterPro" id="IPR050859">
    <property type="entry name" value="Class-I_PLP-dep_aminotransf"/>
</dbReference>
<dbReference type="EMBL" id="JAACFV010000140">
    <property type="protein sequence ID" value="KAF7504380.1"/>
    <property type="molecule type" value="Genomic_DNA"/>
</dbReference>
<evidence type="ECO:0000256" key="7">
    <source>
        <dbReference type="ARBA" id="ARBA00022898"/>
    </source>
</evidence>
<evidence type="ECO:0000256" key="8">
    <source>
        <dbReference type="ARBA" id="ARBA00051993"/>
    </source>
</evidence>
<name>A0A8H7AFS2_9EURO</name>
<dbReference type="OrthoDB" id="691673at2759"/>
<comment type="catalytic activity">
    <reaction evidence="8">
        <text>an aromatic L-alpha-amino acid + 2-oxoglutarate = an aromatic oxo-acid + L-glutamate</text>
        <dbReference type="Rhea" id="RHEA:17533"/>
        <dbReference type="ChEBI" id="CHEBI:16810"/>
        <dbReference type="ChEBI" id="CHEBI:29985"/>
        <dbReference type="ChEBI" id="CHEBI:73309"/>
        <dbReference type="ChEBI" id="CHEBI:84824"/>
        <dbReference type="EC" id="2.6.1.57"/>
    </reaction>
</comment>
<dbReference type="GO" id="GO:0008793">
    <property type="term" value="F:aromatic-amino-acid transaminase activity"/>
    <property type="evidence" value="ECO:0007669"/>
    <property type="project" value="TreeGrafter"/>
</dbReference>
<dbReference type="InterPro" id="IPR004839">
    <property type="entry name" value="Aminotransferase_I/II_large"/>
</dbReference>
<evidence type="ECO:0000313" key="11">
    <source>
        <dbReference type="EMBL" id="KAF7504380.1"/>
    </source>
</evidence>
<dbReference type="Proteomes" id="UP000606974">
    <property type="component" value="Unassembled WGS sequence"/>
</dbReference>
<accession>A0A8H7AFS2</accession>
<dbReference type="PANTHER" id="PTHR42790:SF21">
    <property type="entry name" value="AROMATIC_AMINOADIPATE AMINOTRANSFERASE 1"/>
    <property type="match status" value="1"/>
</dbReference>
<sequence>MPPQPGATDISVESVTDTTSVVLPDPIETVVNGVGHLPLAIKDIHGHRSRSGPMPSGVAPYVSADMFKSPASFEKPKAKRWDHWISQESSSRTGSSIKKAAKYLKKPGLITLGGGLPSCDYFPFERIDVKVPVAPHFSEQEVLESGIVRTAGKHDIRNGKSLYDLEVCLNYGQATGSAQLIRFVTEHTEIVHKPPYADWWCILTAGSVSALEMCLRMLCTRGDYLLTEEYAFATTLEAAAPLGLRTVGIRMDKEGMLADDLDHVLTGWDELERGRPKPFVLYTVPTGQNPTGATQSCERRQAIYAIAEKHDLCIVEDDPYYFLQMEDYAPGRIHSTAEMERMPHDEYLNTLIPSYLSMDTSGRVIRLDSFSKIIAPGARAGWITGAEQLIERFARHAEVSTQTPSGISQIILYKLLEETWGHDGFLEWLRYIRSEYTRRRDNIVAACENHLPQEIASWNPPMAGMFHWINIKWHKHPKFHKDPSTTNLKKVEESIFQAAIEKGVLCSLGSWFRAQKDTDTEIFLRTTFAAAPLDRIEEAISRLGEALREEFQNGEANGIGQGANGHGS</sequence>
<dbReference type="InterPro" id="IPR015421">
    <property type="entry name" value="PyrdxlP-dep_Trfase_major"/>
</dbReference>
<proteinExistence type="inferred from homology"/>
<dbReference type="PANTHER" id="PTHR42790">
    <property type="entry name" value="AMINOTRANSFERASE"/>
    <property type="match status" value="1"/>
</dbReference>
<keyword evidence="6" id="KW-0808">Transferase</keyword>
<evidence type="ECO:0000256" key="5">
    <source>
        <dbReference type="ARBA" id="ARBA00022576"/>
    </source>
</evidence>
<dbReference type="InterPro" id="IPR015424">
    <property type="entry name" value="PyrdxlP-dep_Trfase"/>
</dbReference>
<dbReference type="FunFam" id="3.40.640.10:FF:000074">
    <property type="entry name" value="Aromatic amino acid aminotransferase"/>
    <property type="match status" value="1"/>
</dbReference>
<dbReference type="GO" id="GO:0047536">
    <property type="term" value="F:2-aminoadipate transaminase activity"/>
    <property type="evidence" value="ECO:0007669"/>
    <property type="project" value="TreeGrafter"/>
</dbReference>